<name>A0ABD2QHL3_9PLAT</name>
<dbReference type="InterPro" id="IPR036910">
    <property type="entry name" value="HMG_box_dom_sf"/>
</dbReference>
<dbReference type="Proteomes" id="UP001626550">
    <property type="component" value="Unassembled WGS sequence"/>
</dbReference>
<dbReference type="InterPro" id="IPR009071">
    <property type="entry name" value="HMG_box_dom"/>
</dbReference>
<evidence type="ECO:0000256" key="3">
    <source>
        <dbReference type="ARBA" id="ARBA00022687"/>
    </source>
</evidence>
<dbReference type="GO" id="GO:0003677">
    <property type="term" value="F:DNA binding"/>
    <property type="evidence" value="ECO:0007669"/>
    <property type="project" value="UniProtKB-UniRule"/>
</dbReference>
<keyword evidence="5 9" id="KW-0238">DNA-binding</keyword>
<accession>A0ABD2QHL3</accession>
<feature type="region of interest" description="Disordered" evidence="10">
    <location>
        <begin position="177"/>
        <end position="220"/>
    </location>
</feature>
<organism evidence="12 13">
    <name type="scientific">Cichlidogyrus casuarinus</name>
    <dbReference type="NCBI Taxonomy" id="1844966"/>
    <lineage>
        <taxon>Eukaryota</taxon>
        <taxon>Metazoa</taxon>
        <taxon>Spiralia</taxon>
        <taxon>Lophotrochozoa</taxon>
        <taxon>Platyhelminthes</taxon>
        <taxon>Monogenea</taxon>
        <taxon>Monopisthocotylea</taxon>
        <taxon>Dactylogyridea</taxon>
        <taxon>Ancyrocephalidae</taxon>
        <taxon>Cichlidogyrus</taxon>
    </lineage>
</organism>
<feature type="region of interest" description="Disordered" evidence="10">
    <location>
        <begin position="871"/>
        <end position="896"/>
    </location>
</feature>
<dbReference type="PANTHER" id="PTHR10373:SF38">
    <property type="entry name" value="PROTEIN PANGOLIN, ISOFORM J"/>
    <property type="match status" value="1"/>
</dbReference>
<evidence type="ECO:0000256" key="4">
    <source>
        <dbReference type="ARBA" id="ARBA00023015"/>
    </source>
</evidence>
<evidence type="ECO:0000256" key="6">
    <source>
        <dbReference type="ARBA" id="ARBA00023159"/>
    </source>
</evidence>
<keyword evidence="4" id="KW-0805">Transcription regulation</keyword>
<evidence type="ECO:0000256" key="2">
    <source>
        <dbReference type="ARBA" id="ARBA00006569"/>
    </source>
</evidence>
<dbReference type="GO" id="GO:0016055">
    <property type="term" value="P:Wnt signaling pathway"/>
    <property type="evidence" value="ECO:0007669"/>
    <property type="project" value="UniProtKB-KW"/>
</dbReference>
<dbReference type="SMART" id="SM01366">
    <property type="entry name" value="c-clamp"/>
    <property type="match status" value="1"/>
</dbReference>
<sequence>MGSLNPFGFMPNLMTGNNALASRLSNSRPGFNNFDFNNIESPKSTADGKSNDSIYAACASMISAMTSNWKNSSSMLKNSPRSPQERLGALMLDDNPNTPLSPAVSIPKMHSPLSPRRISREDTNKSFSAQGSPLGNRARQELGSGKRTGSVEHSPHHSPSMLATQIQLFAKMAAKSLNSSPGATPLGVRSPHSSLDSNRPLSLAANNNGPKSPNNDSVASPLSPWHKAVAFLANSPMAAAVCNKLGAGPGTPLSPSNPLSPFMMNGDEDFQHMAKSPLGRRKNKGFERALGSENGIPKKKPLNPFMLFMREMRSKVQEENSALKESSAINQLLGKRWNELPREEQLRYYEMAKREKLLYQVAASAEATNAHTRLRLSQRASRLRRTASINQLSRPVNSYPPIRANSHDSYLIRQQSMANNQSGANISQALVPLASDVTRNQMKSFLKSLTASSASSPRFNPFSGVKSPTSPFSAEKLLSSPMRNGGLTNAGSPGKFHPNLNSDQEYSMVDDVARSMNPMSYMQPSLNTAAFNPYLNRYSSGGGGGFDYGGRDRSIAGPQFPPGIPKNPCQSHPLPVGRPPVSGLRPGRPSHIHSHNSSIASLHMRHHQGLGSIAGIGELTGGSMKKCRARFGLEHQNLWCKPCRRKKKCIRFISENDDDGEGNNKRSNRGLSEFMHGYQHGDPFSSAFFRNPATRGGGGYAAATGKVRVPYNSMLGHGMQHSNGFPSHGGGLSNRLPLGSEWRNKFTQSWYHQNSTGPATSNASSYAPTDWSVGGKSTPFSSFMAAAAKFAANGMPAPAAAKPPSAEIEHLQQIGQKRPANMGIDDFMTNVSQGLSSYPTLLSSATATNTSQADNPDDEFNLERKRKKSHFGGFGCDSVAQDNPPMPPNLSKLIAQ</sequence>
<gene>
    <name evidence="12" type="primary">TCF7_1</name>
    <name evidence="12" type="ORF">Ciccas_002307</name>
</gene>
<protein>
    <submittedName>
        <fullName evidence="12">T-cell specific, HMG-box</fullName>
    </submittedName>
</protein>
<feature type="region of interest" description="Disordered" evidence="10">
    <location>
        <begin position="89"/>
        <end position="159"/>
    </location>
</feature>
<keyword evidence="8 9" id="KW-0539">Nucleus</keyword>
<dbReference type="EMBL" id="JBJKFK010000178">
    <property type="protein sequence ID" value="KAL3319022.1"/>
    <property type="molecule type" value="Genomic_DNA"/>
</dbReference>
<evidence type="ECO:0000259" key="11">
    <source>
        <dbReference type="PROSITE" id="PS50118"/>
    </source>
</evidence>
<keyword evidence="13" id="KW-1185">Reference proteome</keyword>
<keyword evidence="3" id="KW-0879">Wnt signaling pathway</keyword>
<keyword evidence="7" id="KW-0804">Transcription</keyword>
<dbReference type="InterPro" id="IPR024940">
    <property type="entry name" value="TCF/LEF"/>
</dbReference>
<evidence type="ECO:0000313" key="13">
    <source>
        <dbReference type="Proteomes" id="UP001626550"/>
    </source>
</evidence>
<evidence type="ECO:0000256" key="7">
    <source>
        <dbReference type="ARBA" id="ARBA00023163"/>
    </source>
</evidence>
<dbReference type="Gene3D" id="1.10.30.10">
    <property type="entry name" value="High mobility group box domain"/>
    <property type="match status" value="1"/>
</dbReference>
<feature type="domain" description="HMG box" evidence="11">
    <location>
        <begin position="298"/>
        <end position="367"/>
    </location>
</feature>
<comment type="subcellular location">
    <subcellularLocation>
        <location evidence="1">Nucleus</location>
    </subcellularLocation>
</comment>
<evidence type="ECO:0000256" key="1">
    <source>
        <dbReference type="ARBA" id="ARBA00004123"/>
    </source>
</evidence>
<evidence type="ECO:0000256" key="5">
    <source>
        <dbReference type="ARBA" id="ARBA00023125"/>
    </source>
</evidence>
<dbReference type="SMART" id="SM00398">
    <property type="entry name" value="HMG"/>
    <property type="match status" value="1"/>
</dbReference>
<dbReference type="PROSITE" id="PS50118">
    <property type="entry name" value="HMG_BOX_2"/>
    <property type="match status" value="1"/>
</dbReference>
<dbReference type="PANTHER" id="PTHR10373">
    <property type="entry name" value="TRANSCRIPTION FACTOR 7 FAMILY MEMBER"/>
    <property type="match status" value="1"/>
</dbReference>
<comment type="caution">
    <text evidence="12">The sequence shown here is derived from an EMBL/GenBank/DDBJ whole genome shotgun (WGS) entry which is preliminary data.</text>
</comment>
<evidence type="ECO:0000256" key="8">
    <source>
        <dbReference type="ARBA" id="ARBA00023242"/>
    </source>
</evidence>
<reference evidence="12 13" key="1">
    <citation type="submission" date="2024-11" db="EMBL/GenBank/DDBJ databases">
        <title>Adaptive evolution of stress response genes in parasites aligns with host niche diversity.</title>
        <authorList>
            <person name="Hahn C."/>
            <person name="Resl P."/>
        </authorList>
    </citation>
    <scope>NUCLEOTIDE SEQUENCE [LARGE SCALE GENOMIC DNA]</scope>
    <source>
        <strain evidence="12">EGGRZ-B1_66</strain>
        <tissue evidence="12">Body</tissue>
    </source>
</reference>
<dbReference type="Pfam" id="PF00505">
    <property type="entry name" value="HMG_box"/>
    <property type="match status" value="1"/>
</dbReference>
<dbReference type="GO" id="GO:0005634">
    <property type="term" value="C:nucleus"/>
    <property type="evidence" value="ECO:0007669"/>
    <property type="project" value="UniProtKB-SubCell"/>
</dbReference>
<keyword evidence="6" id="KW-0010">Activator</keyword>
<feature type="compositionally biased region" description="Polar residues" evidence="10">
    <location>
        <begin position="191"/>
        <end position="220"/>
    </location>
</feature>
<evidence type="ECO:0000313" key="12">
    <source>
        <dbReference type="EMBL" id="KAL3319022.1"/>
    </source>
</evidence>
<evidence type="ECO:0000256" key="9">
    <source>
        <dbReference type="PROSITE-ProRule" id="PRU00267"/>
    </source>
</evidence>
<proteinExistence type="inferred from homology"/>
<dbReference type="AlphaFoldDB" id="A0ABD2QHL3"/>
<comment type="similarity">
    <text evidence="2">Belongs to the TCF/LEF family.</text>
</comment>
<evidence type="ECO:0000256" key="10">
    <source>
        <dbReference type="SAM" id="MobiDB-lite"/>
    </source>
</evidence>
<feature type="DNA-binding region" description="HMG box" evidence="9">
    <location>
        <begin position="298"/>
        <end position="367"/>
    </location>
</feature>
<dbReference type="SUPFAM" id="SSF47095">
    <property type="entry name" value="HMG-box"/>
    <property type="match status" value="1"/>
</dbReference>